<protein>
    <recommendedName>
        <fullName evidence="5">Glycosyltransferase</fullName>
    </recommendedName>
</protein>
<reference evidence="1" key="1">
    <citation type="journal article" date="2014" name="Int. J. Syst. Evol. Microbiol.">
        <title>Complete genome sequence of Corynebacterium casei LMG S-19264T (=DSM 44701T), isolated from a smear-ripened cheese.</title>
        <authorList>
            <consortium name="US DOE Joint Genome Institute (JGI-PGF)"/>
            <person name="Walter F."/>
            <person name="Albersmeier A."/>
            <person name="Kalinowski J."/>
            <person name="Ruckert C."/>
        </authorList>
    </citation>
    <scope>NUCLEOTIDE SEQUENCE</scope>
    <source>
        <strain evidence="1">CGMCC 1.10859</strain>
    </source>
</reference>
<dbReference type="SUPFAM" id="SSF52540">
    <property type="entry name" value="P-loop containing nucleoside triphosphate hydrolases"/>
    <property type="match status" value="1"/>
</dbReference>
<dbReference type="RefSeq" id="WP_035842902.1">
    <property type="nucleotide sequence ID" value="NZ_BNAB01000001.1"/>
</dbReference>
<name>A0AAN4ZXW2_9RHOB</name>
<keyword evidence="3" id="KW-1185">Reference proteome</keyword>
<proteinExistence type="predicted"/>
<gene>
    <name evidence="1" type="ORF">GCM10008024_00290</name>
    <name evidence="2" type="ORF">SAMN05444006_104188</name>
</gene>
<evidence type="ECO:0000313" key="3">
    <source>
        <dbReference type="Proteomes" id="UP000199541"/>
    </source>
</evidence>
<dbReference type="InterPro" id="IPR029044">
    <property type="entry name" value="Nucleotide-diphossugar_trans"/>
</dbReference>
<sequence>MNDLRSDERQAILVVGYYRSGTSALCGSLADLGVQISSDAESNESNPKGFFESTELIKFDIRVLELMQSYWSDLSPLPEGWIDRADVQLQREMLAEILTRQFAGAPLVAVKHPHMCRLLPLYEQAARDAGYGVKVLHTHRSPYAVATSQATKNNLTRAHAIALWASYITSAEHGARGLPRAWVQYPDLLREADGTVRRALAEIGIEVADGRNIGFVTKALNRSDEAGAEGLFRPLARLAAEIEAAIVEGAGAEVWDELRARSTDIAGFVAELGQSGNRAAPGVGQGLLVAMPAGRGVQIAGAAKTHPIRPPERGDAVEEARVKALLERARKAHGGLPGLSLLIACPEGCTQAQLRDTLDSVAQNWCQPEVKIAFSAAPGLDFDGAGLTMERRFDTEPEMTAALFAALSEARTDYAAIVNAGDMIEPDAIARFTLRAVASGADMIYCDEIAPSPGGPWIRAKPAMSLPRLLESCFVGDWVWYRGATVADLGGFRPDLFPGAEEQDMQIRLAGAGKRIEALPEALFVRGENTRRDGVALEVATESARASIAAHLERTAAGGTVRAGAIAGLFAVDYPAKPDPAVTLGILCRAPITPDVVQLAVNKLLPQHDGKASCIAFLRPHDGEETTEAMTHFLDKVAAEVTPNHPSIRVVEAAPHLGATLARLGQIRPGNHVALVDPVCAPSEADVLGVLAALLDRLDDAGAVAPLAFFRDGERSARLRGPLLFGAEARVGEGYEASSPGPGGWLATTQPVDAVDGPIVALRAGAAFDPRADSWAAVCAGLRAGPDGPALTAYWTPRRQVEIPDPGTARDPEVAAAREIPYRGTHHHPAMTISGSPLILEGRAGLVDADAAALVTTAGLPEDGRTIAAARFARGAGRLQAGIAAEPIDAASVLRAQRQGRRWIRLNPTQRVLQPGAQAEIPADTLVWSTLPAEGSAEILRAAQRSVATSARLAARLRGMGARDVDVIRPRLTREIWAGFTPGTAQAKPGVIWVRETGVEVPWIEQILQETADRLAWTVVCPERPAALPGQAAHRTVPVYEEDWARLFAETGAAILVRPTPGANWCDDYLVALALAAGCRVLAGKESEIRPELAPLVAKTLPSGAVARWVAALQGLTGDQPDTAARAALLDTPALWLDAKGDALDWLAPVETGTGVPAPADRESASHAA</sequence>
<dbReference type="Gene3D" id="3.90.550.10">
    <property type="entry name" value="Spore Coat Polysaccharide Biosynthesis Protein SpsA, Chain A"/>
    <property type="match status" value="1"/>
</dbReference>
<evidence type="ECO:0000313" key="2">
    <source>
        <dbReference type="EMBL" id="SDW53784.1"/>
    </source>
</evidence>
<dbReference type="AlphaFoldDB" id="A0AAN4ZXW2"/>
<reference evidence="2 3" key="2">
    <citation type="submission" date="2016-10" db="EMBL/GenBank/DDBJ databases">
        <authorList>
            <person name="Varghese N."/>
            <person name="Submissions S."/>
        </authorList>
    </citation>
    <scope>NUCLEOTIDE SEQUENCE [LARGE SCALE GENOMIC DNA]</scope>
    <source>
        <strain evidence="2 3">DSM 24802</strain>
    </source>
</reference>
<evidence type="ECO:0000313" key="1">
    <source>
        <dbReference type="EMBL" id="GHD98106.1"/>
    </source>
</evidence>
<dbReference type="InterPro" id="IPR027417">
    <property type="entry name" value="P-loop_NTPase"/>
</dbReference>
<comment type="caution">
    <text evidence="1">The sequence shown here is derived from an EMBL/GenBank/DDBJ whole genome shotgun (WGS) entry which is preliminary data.</text>
</comment>
<organism evidence="1 4">
    <name type="scientific">Allgaiera indica</name>
    <dbReference type="NCBI Taxonomy" id="765699"/>
    <lineage>
        <taxon>Bacteria</taxon>
        <taxon>Pseudomonadati</taxon>
        <taxon>Pseudomonadota</taxon>
        <taxon>Alphaproteobacteria</taxon>
        <taxon>Rhodobacterales</taxon>
        <taxon>Paracoccaceae</taxon>
        <taxon>Allgaiera</taxon>
    </lineage>
</organism>
<dbReference type="EMBL" id="FNOB01000004">
    <property type="protein sequence ID" value="SDW53784.1"/>
    <property type="molecule type" value="Genomic_DNA"/>
</dbReference>
<evidence type="ECO:0000313" key="4">
    <source>
        <dbReference type="Proteomes" id="UP000634647"/>
    </source>
</evidence>
<dbReference type="EMBL" id="BNAB01000001">
    <property type="protein sequence ID" value="GHD98106.1"/>
    <property type="molecule type" value="Genomic_DNA"/>
</dbReference>
<reference evidence="1" key="3">
    <citation type="submission" date="2023-06" db="EMBL/GenBank/DDBJ databases">
        <authorList>
            <person name="Sun Q."/>
            <person name="Zhou Y."/>
        </authorList>
    </citation>
    <scope>NUCLEOTIDE SEQUENCE</scope>
    <source>
        <strain evidence="1">CGMCC 1.10859</strain>
    </source>
</reference>
<evidence type="ECO:0008006" key="5">
    <source>
        <dbReference type="Google" id="ProtNLM"/>
    </source>
</evidence>
<dbReference type="Gene3D" id="3.40.50.300">
    <property type="entry name" value="P-loop containing nucleotide triphosphate hydrolases"/>
    <property type="match status" value="1"/>
</dbReference>
<accession>A0AAN4ZXW2</accession>
<dbReference type="SUPFAM" id="SSF53448">
    <property type="entry name" value="Nucleotide-diphospho-sugar transferases"/>
    <property type="match status" value="1"/>
</dbReference>
<dbReference type="Proteomes" id="UP000634647">
    <property type="component" value="Unassembled WGS sequence"/>
</dbReference>
<dbReference type="Proteomes" id="UP000199541">
    <property type="component" value="Unassembled WGS sequence"/>
</dbReference>